<keyword evidence="5 9" id="KW-0819">tRNA processing</keyword>
<evidence type="ECO:0000256" key="11">
    <source>
        <dbReference type="SAM" id="MobiDB-lite"/>
    </source>
</evidence>
<protein>
    <recommendedName>
        <fullName evidence="8 9">tRNA (adenine(58)-N(1))-methyltransferase TrmI</fullName>
        <ecNumber evidence="1 9">2.1.1.220</ecNumber>
    </recommendedName>
</protein>
<dbReference type="CDD" id="cd02440">
    <property type="entry name" value="AdoMet_MTases"/>
    <property type="match status" value="1"/>
</dbReference>
<feature type="compositionally biased region" description="Polar residues" evidence="11">
    <location>
        <begin position="284"/>
        <end position="303"/>
    </location>
</feature>
<dbReference type="Proteomes" id="UP000182977">
    <property type="component" value="Chromosome I"/>
</dbReference>
<evidence type="ECO:0000256" key="10">
    <source>
        <dbReference type="PIRSR" id="PIRSR017269-1"/>
    </source>
</evidence>
<dbReference type="PROSITE" id="PS51620">
    <property type="entry name" value="SAM_TRM61"/>
    <property type="match status" value="1"/>
</dbReference>
<dbReference type="PANTHER" id="PTHR12133">
    <property type="entry name" value="TRNA (ADENINE(58)-N(1))-METHYLTRANSFERASE"/>
    <property type="match status" value="1"/>
</dbReference>
<keyword evidence="14" id="KW-1185">Reference proteome</keyword>
<evidence type="ECO:0000256" key="7">
    <source>
        <dbReference type="ARBA" id="ARBA00066181"/>
    </source>
</evidence>
<feature type="region of interest" description="Disordered" evidence="11">
    <location>
        <begin position="264"/>
        <end position="303"/>
    </location>
</feature>
<dbReference type="Pfam" id="PF14801">
    <property type="entry name" value="TrmI-like_N"/>
    <property type="match status" value="1"/>
</dbReference>
<keyword evidence="3 9" id="KW-0808">Transferase</keyword>
<gene>
    <name evidence="13" type="ORF">SAMN04488563_4250</name>
</gene>
<dbReference type="RefSeq" id="WP_046768453.1">
    <property type="nucleotide sequence ID" value="NZ_KQ061226.1"/>
</dbReference>
<feature type="domain" description="tRNA (adenine(58)-N(1))-methyltransferase catalytic subunit TRM61 C-terminal" evidence="12">
    <location>
        <begin position="79"/>
        <end position="243"/>
    </location>
</feature>
<name>A0A1H2KT46_9ACTN</name>
<proteinExistence type="inferred from homology"/>
<comment type="similarity">
    <text evidence="9">Belongs to the class I-like SAM-binding methyltransferase superfamily. TRM61 family.</text>
</comment>
<dbReference type="PANTHER" id="PTHR12133:SF1">
    <property type="entry name" value="TRNA (ADENINE(58)-N(1))-METHYLTRANSFERASE, MITOCHONDRIAL"/>
    <property type="match status" value="1"/>
</dbReference>
<feature type="binding site" evidence="10">
    <location>
        <position position="183"/>
    </location>
    <ligand>
        <name>S-adenosyl-L-methionine</name>
        <dbReference type="ChEBI" id="CHEBI:59789"/>
    </ligand>
</feature>
<evidence type="ECO:0000256" key="4">
    <source>
        <dbReference type="ARBA" id="ARBA00022691"/>
    </source>
</evidence>
<keyword evidence="4 9" id="KW-0949">S-adenosyl-L-methionine</keyword>
<feature type="binding site" evidence="10">
    <location>
        <begin position="116"/>
        <end position="119"/>
    </location>
    <ligand>
        <name>S-adenosyl-L-methionine</name>
        <dbReference type="ChEBI" id="CHEBI:59789"/>
    </ligand>
</feature>
<evidence type="ECO:0000313" key="13">
    <source>
        <dbReference type="EMBL" id="SDU71839.1"/>
    </source>
</evidence>
<dbReference type="GO" id="GO:0160107">
    <property type="term" value="F:tRNA (adenine(58)-N1)-methyltransferase activity"/>
    <property type="evidence" value="ECO:0007669"/>
    <property type="project" value="UniProtKB-EC"/>
</dbReference>
<dbReference type="STRING" id="419479.SAMN04488563_4250"/>
<dbReference type="SUPFAM" id="SSF53335">
    <property type="entry name" value="S-adenosyl-L-methionine-dependent methyltransferases"/>
    <property type="match status" value="1"/>
</dbReference>
<dbReference type="PIRSF" id="PIRSF017269">
    <property type="entry name" value="GCD14"/>
    <property type="match status" value="1"/>
</dbReference>
<dbReference type="Gene3D" id="3.40.50.150">
    <property type="entry name" value="Vaccinia Virus protein VP39"/>
    <property type="match status" value="1"/>
</dbReference>
<evidence type="ECO:0000256" key="3">
    <source>
        <dbReference type="ARBA" id="ARBA00022679"/>
    </source>
</evidence>
<feature type="region of interest" description="Disordered" evidence="11">
    <location>
        <begin position="1"/>
        <end position="20"/>
    </location>
</feature>
<feature type="binding site" evidence="10">
    <location>
        <position position="167"/>
    </location>
    <ligand>
        <name>S-adenosyl-L-methionine</name>
        <dbReference type="ChEBI" id="CHEBI:59789"/>
    </ligand>
</feature>
<dbReference type="GO" id="GO:0030488">
    <property type="term" value="P:tRNA methylation"/>
    <property type="evidence" value="ECO:0007669"/>
    <property type="project" value="InterPro"/>
</dbReference>
<keyword evidence="2 9" id="KW-0489">Methyltransferase</keyword>
<evidence type="ECO:0000256" key="8">
    <source>
        <dbReference type="ARBA" id="ARBA00069291"/>
    </source>
</evidence>
<evidence type="ECO:0000313" key="14">
    <source>
        <dbReference type="Proteomes" id="UP000182977"/>
    </source>
</evidence>
<comment type="subunit">
    <text evidence="7 9">Homotetramer composed of a dimer of dimers.</text>
</comment>
<dbReference type="FunFam" id="3.40.50.150:FF:000019">
    <property type="entry name" value="tRNA (adenine(58)-N(1))-methyltransferase TrmI"/>
    <property type="match status" value="1"/>
</dbReference>
<dbReference type="Gene3D" id="3.10.330.20">
    <property type="match status" value="1"/>
</dbReference>
<dbReference type="InterPro" id="IPR014816">
    <property type="entry name" value="tRNA_MeTrfase_Gcd14"/>
</dbReference>
<organism evidence="13 14">
    <name type="scientific">Jiangella alkaliphila</name>
    <dbReference type="NCBI Taxonomy" id="419479"/>
    <lineage>
        <taxon>Bacteria</taxon>
        <taxon>Bacillati</taxon>
        <taxon>Actinomycetota</taxon>
        <taxon>Actinomycetes</taxon>
        <taxon>Jiangellales</taxon>
        <taxon>Jiangellaceae</taxon>
        <taxon>Jiangella</taxon>
    </lineage>
</organism>
<dbReference type="Pfam" id="PF08704">
    <property type="entry name" value="GCD14"/>
    <property type="match status" value="1"/>
</dbReference>
<evidence type="ECO:0000256" key="1">
    <source>
        <dbReference type="ARBA" id="ARBA00012796"/>
    </source>
</evidence>
<dbReference type="InterPro" id="IPR029063">
    <property type="entry name" value="SAM-dependent_MTases_sf"/>
</dbReference>
<feature type="binding site" evidence="10">
    <location>
        <position position="137"/>
    </location>
    <ligand>
        <name>S-adenosyl-L-methionine</name>
        <dbReference type="ChEBI" id="CHEBI:59789"/>
    </ligand>
</feature>
<evidence type="ECO:0000256" key="6">
    <source>
        <dbReference type="ARBA" id="ARBA00056761"/>
    </source>
</evidence>
<sequence>MSATESSRRTGPFRVGDQVQLTDPKGRHHTITLEDGKEFHTHKGSFKHDQLIGQPEGSVVISTGATAYLALRPLLSDYVLSMPRGAAVVYPKDAGQIVAMADVFPGARVVEAGVGSGALSMSLLRAVGEHGMVHSYERRADFAKIAAANVERFFGREHPAWRVTVGDLVEQLDDAEVDRVVLDMLAPWECVDAAANVLVPGGVLCCYVATTTQLSRTVETIRESNRFTEPASWESMVRTWHVEGLAVRPDHRMIGHTGFLVTARRMAPGVTPPPRRRRPAPGNDASNSAGNDGGTTTAASELG</sequence>
<dbReference type="EC" id="2.1.1.220" evidence="1 9"/>
<evidence type="ECO:0000259" key="12">
    <source>
        <dbReference type="Pfam" id="PF08704"/>
    </source>
</evidence>
<reference evidence="14" key="1">
    <citation type="submission" date="2016-10" db="EMBL/GenBank/DDBJ databases">
        <authorList>
            <person name="Varghese N."/>
            <person name="Submissions S."/>
        </authorList>
    </citation>
    <scope>NUCLEOTIDE SEQUENCE [LARGE SCALE GENOMIC DNA]</scope>
    <source>
        <strain evidence="14">DSM 45079</strain>
    </source>
</reference>
<dbReference type="GO" id="GO:0031515">
    <property type="term" value="C:tRNA (m1A) methyltransferase complex"/>
    <property type="evidence" value="ECO:0007669"/>
    <property type="project" value="UniProtKB-UniRule"/>
</dbReference>
<dbReference type="EMBL" id="LT629791">
    <property type="protein sequence ID" value="SDU71839.1"/>
    <property type="molecule type" value="Genomic_DNA"/>
</dbReference>
<evidence type="ECO:0000256" key="5">
    <source>
        <dbReference type="ARBA" id="ARBA00022694"/>
    </source>
</evidence>
<evidence type="ECO:0000256" key="9">
    <source>
        <dbReference type="PIRNR" id="PIRNR017269"/>
    </source>
</evidence>
<dbReference type="InterPro" id="IPR049470">
    <property type="entry name" value="TRM61_C"/>
</dbReference>
<evidence type="ECO:0000256" key="2">
    <source>
        <dbReference type="ARBA" id="ARBA00022603"/>
    </source>
</evidence>
<comment type="function">
    <text evidence="6 9">Catalyzes the S-adenosyl-L-methionine-dependent formation of N(1)-methyladenine at position 58 (m1A58) in tRNA.</text>
</comment>
<dbReference type="OrthoDB" id="9781391at2"/>
<dbReference type="FunFam" id="3.10.330.20:FF:000001">
    <property type="entry name" value="tRNA (adenine(58)-N(1))-methyltransferase TrmI"/>
    <property type="match status" value="1"/>
</dbReference>
<comment type="catalytic activity">
    <reaction evidence="9">
        <text>adenosine(58) in tRNA + S-adenosyl-L-methionine = N(1)-methyladenosine(58) in tRNA + S-adenosyl-L-homocysteine + H(+)</text>
        <dbReference type="Rhea" id="RHEA:43152"/>
        <dbReference type="Rhea" id="RHEA-COMP:10365"/>
        <dbReference type="Rhea" id="RHEA-COMP:10366"/>
        <dbReference type="ChEBI" id="CHEBI:15378"/>
        <dbReference type="ChEBI" id="CHEBI:57856"/>
        <dbReference type="ChEBI" id="CHEBI:59789"/>
        <dbReference type="ChEBI" id="CHEBI:74411"/>
        <dbReference type="ChEBI" id="CHEBI:74491"/>
        <dbReference type="EC" id="2.1.1.220"/>
    </reaction>
</comment>
<dbReference type="AlphaFoldDB" id="A0A1H2KT46"/>
<accession>A0A1H2KT46</accession>